<feature type="compositionally biased region" description="Low complexity" evidence="2">
    <location>
        <begin position="196"/>
        <end position="205"/>
    </location>
</feature>
<proteinExistence type="predicted"/>
<keyword evidence="1" id="KW-0175">Coiled coil</keyword>
<evidence type="ECO:0000256" key="2">
    <source>
        <dbReference type="SAM" id="MobiDB-lite"/>
    </source>
</evidence>
<feature type="compositionally biased region" description="Low complexity" evidence="2">
    <location>
        <begin position="223"/>
        <end position="249"/>
    </location>
</feature>
<feature type="compositionally biased region" description="Gly residues" evidence="2">
    <location>
        <begin position="181"/>
        <end position="195"/>
    </location>
</feature>
<evidence type="ECO:0000313" key="4">
    <source>
        <dbReference type="Proteomes" id="UP000075714"/>
    </source>
</evidence>
<feature type="coiled-coil region" evidence="1">
    <location>
        <begin position="600"/>
        <end position="654"/>
    </location>
</feature>
<feature type="region of interest" description="Disordered" evidence="2">
    <location>
        <begin position="682"/>
        <end position="800"/>
    </location>
</feature>
<feature type="region of interest" description="Disordered" evidence="2">
    <location>
        <begin position="90"/>
        <end position="261"/>
    </location>
</feature>
<feature type="region of interest" description="Disordered" evidence="2">
    <location>
        <begin position="1"/>
        <end position="50"/>
    </location>
</feature>
<feature type="region of interest" description="Disordered" evidence="2">
    <location>
        <begin position="395"/>
        <end position="440"/>
    </location>
</feature>
<organism evidence="3 4">
    <name type="scientific">Gonium pectorale</name>
    <name type="common">Green alga</name>
    <dbReference type="NCBI Taxonomy" id="33097"/>
    <lineage>
        <taxon>Eukaryota</taxon>
        <taxon>Viridiplantae</taxon>
        <taxon>Chlorophyta</taxon>
        <taxon>core chlorophytes</taxon>
        <taxon>Chlorophyceae</taxon>
        <taxon>CS clade</taxon>
        <taxon>Chlamydomonadales</taxon>
        <taxon>Volvocaceae</taxon>
        <taxon>Gonium</taxon>
    </lineage>
</organism>
<feature type="compositionally biased region" description="Gly residues" evidence="2">
    <location>
        <begin position="769"/>
        <end position="793"/>
    </location>
</feature>
<gene>
    <name evidence="3" type="ORF">GPECTOR_41g631</name>
</gene>
<comment type="caution">
    <text evidence="3">The sequence shown here is derived from an EMBL/GenBank/DDBJ whole genome shotgun (WGS) entry which is preliminary data.</text>
</comment>
<dbReference type="EMBL" id="LSYV01000042">
    <property type="protein sequence ID" value="KXZ46667.1"/>
    <property type="molecule type" value="Genomic_DNA"/>
</dbReference>
<evidence type="ECO:0000313" key="3">
    <source>
        <dbReference type="EMBL" id="KXZ46667.1"/>
    </source>
</evidence>
<sequence length="800" mass="83031">MPADDDSDSTVSIDEDEEIESDSDDSGPARGRRRGSSFRKRRKRPEWPFEENIWHSTLRSKNLKGRKFLRDYAVALKNVDDPEDREAAYKQAALANGQPPILPTAEELAAQIGMAPPAPPQPRGAPRGAAGRGPGAARNEGSGAGRGSPPGKRQRKSDSDEEHTLNRPGFGPARGDAGAAAGFGPGAGAMSGAGGALDSAAAFLEAGGGLGPSGPGNLAATTRVPPGGRQLPPRRQAEQWQPPHQQQQQQPPPGPFQQSIPIHSLDYLRTLDQDARRLSSPPDPTYSAASGRAAASLPTAWNPSELFEPRGDAAGFPPSASHSFSFGRRNAAAAAAAAAADAEAAEARAAVMNAHHQCVLGAIGGDDVAATRAANSNNSSTLVAARGLSVSQILSDPAGPLPSGHQSGGWSGSTAQQLAGLQPLPPLDGEPLPGSCLSARGSLSTTLTSADLERAQAYPRRGSRDHGYPLPPYGLGAAGSPTESGGPAAGHGHGYYEAWRSTAGPGAARHSPSALAGYPSGEMALGGPSSLQRYSTTGSGGGGVPLHPHHLHVQQRPPPGGAAVQRYSAHGRDSAVFGSPPMTTTAAAPPPRTQQEHVMMQMMQRQHQQQMLQHQEAQAQLAARQRQQQAQQQLQQQERLVHQMHQQRAREQEAFLLRRQQQEALLQQQEMHVQRAAPLWRQQGPSVAQRPLLAPQPQPAPSWAQQQRTQLLGPAVTLADSGRGGSGGGAASMDEDEPPPPLTDAVPMGLGSVMDDPMLSECLRDASAGSGGGASSGVRQGSGGGSSSRGGSAGSASRGM</sequence>
<keyword evidence="4" id="KW-1185">Reference proteome</keyword>
<feature type="compositionally biased region" description="Basic residues" evidence="2">
    <location>
        <begin position="30"/>
        <end position="44"/>
    </location>
</feature>
<dbReference type="Proteomes" id="UP000075714">
    <property type="component" value="Unassembled WGS sequence"/>
</dbReference>
<dbReference type="OrthoDB" id="2143914at2759"/>
<feature type="compositionally biased region" description="Acidic residues" evidence="2">
    <location>
        <begin position="1"/>
        <end position="25"/>
    </location>
</feature>
<feature type="compositionally biased region" description="Basic and acidic residues" evidence="2">
    <location>
        <begin position="156"/>
        <end position="165"/>
    </location>
</feature>
<evidence type="ECO:0000256" key="1">
    <source>
        <dbReference type="SAM" id="Coils"/>
    </source>
</evidence>
<reference evidence="4" key="1">
    <citation type="journal article" date="2016" name="Nat. Commun.">
        <title>The Gonium pectorale genome demonstrates co-option of cell cycle regulation during the evolution of multicellularity.</title>
        <authorList>
            <person name="Hanschen E.R."/>
            <person name="Marriage T.N."/>
            <person name="Ferris P.J."/>
            <person name="Hamaji T."/>
            <person name="Toyoda A."/>
            <person name="Fujiyama A."/>
            <person name="Neme R."/>
            <person name="Noguchi H."/>
            <person name="Minakuchi Y."/>
            <person name="Suzuki M."/>
            <person name="Kawai-Toyooka H."/>
            <person name="Smith D.R."/>
            <person name="Sparks H."/>
            <person name="Anderson J."/>
            <person name="Bakaric R."/>
            <person name="Luria V."/>
            <person name="Karger A."/>
            <person name="Kirschner M.W."/>
            <person name="Durand P.M."/>
            <person name="Michod R.E."/>
            <person name="Nozaki H."/>
            <person name="Olson B.J."/>
        </authorList>
    </citation>
    <scope>NUCLEOTIDE SEQUENCE [LARGE SCALE GENOMIC DNA]</scope>
    <source>
        <strain evidence="4">NIES-2863</strain>
    </source>
</reference>
<feature type="region of interest" description="Disordered" evidence="2">
    <location>
        <begin position="457"/>
        <end position="489"/>
    </location>
</feature>
<dbReference type="AlphaFoldDB" id="A0A150G9Z1"/>
<accession>A0A150G9Z1</accession>
<name>A0A150G9Z1_GONPE</name>
<feature type="compositionally biased region" description="Low complexity" evidence="2">
    <location>
        <begin position="167"/>
        <end position="180"/>
    </location>
</feature>
<protein>
    <submittedName>
        <fullName evidence="3">Uncharacterized protein</fullName>
    </submittedName>
</protein>